<organism evidence="1 2">
    <name type="scientific">Gossypium australe</name>
    <dbReference type="NCBI Taxonomy" id="47621"/>
    <lineage>
        <taxon>Eukaryota</taxon>
        <taxon>Viridiplantae</taxon>
        <taxon>Streptophyta</taxon>
        <taxon>Embryophyta</taxon>
        <taxon>Tracheophyta</taxon>
        <taxon>Spermatophyta</taxon>
        <taxon>Magnoliopsida</taxon>
        <taxon>eudicotyledons</taxon>
        <taxon>Gunneridae</taxon>
        <taxon>Pentapetalae</taxon>
        <taxon>rosids</taxon>
        <taxon>malvids</taxon>
        <taxon>Malvales</taxon>
        <taxon>Malvaceae</taxon>
        <taxon>Malvoideae</taxon>
        <taxon>Gossypium</taxon>
    </lineage>
</organism>
<accession>A0A5B6X0U6</accession>
<protein>
    <submittedName>
        <fullName evidence="1">Protein NYNRIN-like</fullName>
    </submittedName>
</protein>
<dbReference type="OrthoDB" id="1736806at2759"/>
<evidence type="ECO:0000313" key="2">
    <source>
        <dbReference type="Proteomes" id="UP000325315"/>
    </source>
</evidence>
<gene>
    <name evidence="1" type="ORF">EPI10_030504</name>
</gene>
<evidence type="ECO:0000313" key="1">
    <source>
        <dbReference type="EMBL" id="KAA3486615.1"/>
    </source>
</evidence>
<dbReference type="Proteomes" id="UP000325315">
    <property type="component" value="Unassembled WGS sequence"/>
</dbReference>
<keyword evidence="2" id="KW-1185">Reference proteome</keyword>
<reference evidence="2" key="1">
    <citation type="journal article" date="2019" name="Plant Biotechnol. J.">
        <title>Genome sequencing of the Australian wild diploid species Gossypium australe highlights disease resistance and delayed gland morphogenesis.</title>
        <authorList>
            <person name="Cai Y."/>
            <person name="Cai X."/>
            <person name="Wang Q."/>
            <person name="Wang P."/>
            <person name="Zhang Y."/>
            <person name="Cai C."/>
            <person name="Xu Y."/>
            <person name="Wang K."/>
            <person name="Zhou Z."/>
            <person name="Wang C."/>
            <person name="Geng S."/>
            <person name="Li B."/>
            <person name="Dong Q."/>
            <person name="Hou Y."/>
            <person name="Wang H."/>
            <person name="Ai P."/>
            <person name="Liu Z."/>
            <person name="Yi F."/>
            <person name="Sun M."/>
            <person name="An G."/>
            <person name="Cheng J."/>
            <person name="Zhang Y."/>
            <person name="Shi Q."/>
            <person name="Xie Y."/>
            <person name="Shi X."/>
            <person name="Chang Y."/>
            <person name="Huang F."/>
            <person name="Chen Y."/>
            <person name="Hong S."/>
            <person name="Mi L."/>
            <person name="Sun Q."/>
            <person name="Zhang L."/>
            <person name="Zhou B."/>
            <person name="Peng R."/>
            <person name="Zhang X."/>
            <person name="Liu F."/>
        </authorList>
    </citation>
    <scope>NUCLEOTIDE SEQUENCE [LARGE SCALE GENOMIC DNA]</scope>
    <source>
        <strain evidence="2">cv. PA1801</strain>
    </source>
</reference>
<comment type="caution">
    <text evidence="1">The sequence shown here is derived from an EMBL/GenBank/DDBJ whole genome shotgun (WGS) entry which is preliminary data.</text>
</comment>
<dbReference type="EMBL" id="SMMG02000001">
    <property type="protein sequence ID" value="KAA3486615.1"/>
    <property type="molecule type" value="Genomic_DNA"/>
</dbReference>
<name>A0A5B6X0U6_9ROSI</name>
<proteinExistence type="predicted"/>
<sequence length="111" mass="12678">MTNLRVMFARLSLFDNGSLLAKLQVKPMLIEQIKGKQWEGKLLGLRFGQIEIGNTSDFGLNSGGVLCFRGRICVPKYTDLRQFILREAHSSPYAMHPGGNKMYINLRELYR</sequence>
<dbReference type="AlphaFoldDB" id="A0A5B6X0U6"/>